<dbReference type="InterPro" id="IPR050186">
    <property type="entry name" value="TPT_transporter"/>
</dbReference>
<feature type="region of interest" description="Disordered" evidence="5">
    <location>
        <begin position="333"/>
        <end position="366"/>
    </location>
</feature>
<dbReference type="GO" id="GO:0016020">
    <property type="term" value="C:membrane"/>
    <property type="evidence" value="ECO:0007669"/>
    <property type="project" value="UniProtKB-SubCell"/>
</dbReference>
<keyword evidence="2 6" id="KW-0812">Transmembrane</keyword>
<feature type="transmembrane region" description="Helical" evidence="6">
    <location>
        <begin position="21"/>
        <end position="41"/>
    </location>
</feature>
<dbReference type="Proteomes" id="UP001165080">
    <property type="component" value="Unassembled WGS sequence"/>
</dbReference>
<keyword evidence="4 6" id="KW-0472">Membrane</keyword>
<proteinExistence type="predicted"/>
<feature type="transmembrane region" description="Helical" evidence="6">
    <location>
        <begin position="119"/>
        <end position="140"/>
    </location>
</feature>
<feature type="compositionally biased region" description="Gly residues" evidence="5">
    <location>
        <begin position="333"/>
        <end position="352"/>
    </location>
</feature>
<organism evidence="8 9">
    <name type="scientific">Pleodorina starrii</name>
    <dbReference type="NCBI Taxonomy" id="330485"/>
    <lineage>
        <taxon>Eukaryota</taxon>
        <taxon>Viridiplantae</taxon>
        <taxon>Chlorophyta</taxon>
        <taxon>core chlorophytes</taxon>
        <taxon>Chlorophyceae</taxon>
        <taxon>CS clade</taxon>
        <taxon>Chlamydomonadales</taxon>
        <taxon>Volvocaceae</taxon>
        <taxon>Pleodorina</taxon>
    </lineage>
</organism>
<dbReference type="OrthoDB" id="6418713at2759"/>
<dbReference type="InterPro" id="IPR004853">
    <property type="entry name" value="Sugar_P_trans_dom"/>
</dbReference>
<feature type="transmembrane region" description="Helical" evidence="6">
    <location>
        <begin position="90"/>
        <end position="107"/>
    </location>
</feature>
<gene>
    <name evidence="8" type="primary">PLEST006946</name>
    <name evidence="8" type="ORF">PLESTB_001393700</name>
</gene>
<evidence type="ECO:0000256" key="5">
    <source>
        <dbReference type="SAM" id="MobiDB-lite"/>
    </source>
</evidence>
<feature type="domain" description="Sugar phosphate transporter" evidence="7">
    <location>
        <begin position="24"/>
        <end position="311"/>
    </location>
</feature>
<keyword evidence="9" id="KW-1185">Reference proteome</keyword>
<accession>A0A9W6F723</accession>
<feature type="transmembrane region" description="Helical" evidence="6">
    <location>
        <begin position="53"/>
        <end position="78"/>
    </location>
</feature>
<evidence type="ECO:0000256" key="3">
    <source>
        <dbReference type="ARBA" id="ARBA00022989"/>
    </source>
</evidence>
<comment type="subcellular location">
    <subcellularLocation>
        <location evidence="1">Membrane</location>
        <topology evidence="1">Multi-pass membrane protein</topology>
    </subcellularLocation>
</comment>
<dbReference type="Pfam" id="PF03151">
    <property type="entry name" value="TPT"/>
    <property type="match status" value="1"/>
</dbReference>
<sequence>MKVARTASHVLGEHSSSLWPVLTVVVVSAAWMTASSALIILNKYIMVALLFEYPMALTCLGMFMSGLLAFVCCHVLRLVKVSQHLELRFWLYRVLPIGLLMAITLWTGNEVYLHLTVAFIQMLKALNPVITMICLFVAGLETPNRQIILSVLLTALGTAAAAYGEVNLNMYGVFLMLMSETAESIRLVMTQFLLVGLNFHPIEGLMYLASTCCLWLLLGCLLVEVPEMRRRGAMDVVWENPSAFLCTALLGFAVNALAYFVIKLASSLTLKVLATAKNTMLVVCGMLMFGEAVTGFQGIGYLISLTGFTWYQWLKIGQLAALGSSASHGWESGGGGSAGKGARGGSDRGGGSRVEVGVVARGQGGG</sequence>
<feature type="transmembrane region" description="Helical" evidence="6">
    <location>
        <begin position="204"/>
        <end position="223"/>
    </location>
</feature>
<evidence type="ECO:0000256" key="2">
    <source>
        <dbReference type="ARBA" id="ARBA00022692"/>
    </source>
</evidence>
<evidence type="ECO:0000313" key="9">
    <source>
        <dbReference type="Proteomes" id="UP001165080"/>
    </source>
</evidence>
<evidence type="ECO:0000313" key="8">
    <source>
        <dbReference type="EMBL" id="GLC58723.1"/>
    </source>
</evidence>
<feature type="compositionally biased region" description="Low complexity" evidence="5">
    <location>
        <begin position="353"/>
        <end position="366"/>
    </location>
</feature>
<keyword evidence="3 6" id="KW-1133">Transmembrane helix</keyword>
<reference evidence="8 9" key="1">
    <citation type="journal article" date="2023" name="Commun. Biol.">
        <title>Reorganization of the ancestral sex-determining regions during the evolution of trioecy in Pleodorina starrii.</title>
        <authorList>
            <person name="Takahashi K."/>
            <person name="Suzuki S."/>
            <person name="Kawai-Toyooka H."/>
            <person name="Yamamoto K."/>
            <person name="Hamaji T."/>
            <person name="Ootsuki R."/>
            <person name="Yamaguchi H."/>
            <person name="Kawachi M."/>
            <person name="Higashiyama T."/>
            <person name="Nozaki H."/>
        </authorList>
    </citation>
    <scope>NUCLEOTIDE SEQUENCE [LARGE SCALE GENOMIC DNA]</scope>
    <source>
        <strain evidence="8 9">NIES-4479</strain>
    </source>
</reference>
<evidence type="ECO:0000259" key="7">
    <source>
        <dbReference type="Pfam" id="PF03151"/>
    </source>
</evidence>
<comment type="caution">
    <text evidence="8">The sequence shown here is derived from an EMBL/GenBank/DDBJ whole genome shotgun (WGS) entry which is preliminary data.</text>
</comment>
<dbReference type="AlphaFoldDB" id="A0A9W6F723"/>
<evidence type="ECO:0000256" key="6">
    <source>
        <dbReference type="SAM" id="Phobius"/>
    </source>
</evidence>
<feature type="transmembrane region" description="Helical" evidence="6">
    <location>
        <begin position="243"/>
        <end position="260"/>
    </location>
</feature>
<dbReference type="EMBL" id="BRXU01000024">
    <property type="protein sequence ID" value="GLC58723.1"/>
    <property type="molecule type" value="Genomic_DNA"/>
</dbReference>
<name>A0A9W6F723_9CHLO</name>
<dbReference type="PANTHER" id="PTHR11132">
    <property type="entry name" value="SOLUTE CARRIER FAMILY 35"/>
    <property type="match status" value="1"/>
</dbReference>
<feature type="transmembrane region" description="Helical" evidence="6">
    <location>
        <begin position="280"/>
        <end position="303"/>
    </location>
</feature>
<evidence type="ECO:0000256" key="4">
    <source>
        <dbReference type="ARBA" id="ARBA00023136"/>
    </source>
</evidence>
<evidence type="ECO:0000256" key="1">
    <source>
        <dbReference type="ARBA" id="ARBA00004141"/>
    </source>
</evidence>
<protein>
    <recommendedName>
        <fullName evidence="7">Sugar phosphate transporter domain-containing protein</fullName>
    </recommendedName>
</protein>
<feature type="transmembrane region" description="Helical" evidence="6">
    <location>
        <begin position="147"/>
        <end position="166"/>
    </location>
</feature>